<organism evidence="9 10">
    <name type="scientific">Caulobacter mirabilis</name>
    <dbReference type="NCBI Taxonomy" id="69666"/>
    <lineage>
        <taxon>Bacteria</taxon>
        <taxon>Pseudomonadati</taxon>
        <taxon>Pseudomonadota</taxon>
        <taxon>Alphaproteobacteria</taxon>
        <taxon>Caulobacterales</taxon>
        <taxon>Caulobacteraceae</taxon>
        <taxon>Caulobacter</taxon>
    </lineage>
</organism>
<evidence type="ECO:0000259" key="8">
    <source>
        <dbReference type="Pfam" id="PF02777"/>
    </source>
</evidence>
<comment type="function">
    <text evidence="6">Destroys radicals which are normally produced within the cells and which are toxic to biological systems.</text>
</comment>
<evidence type="ECO:0000259" key="7">
    <source>
        <dbReference type="Pfam" id="PF00081"/>
    </source>
</evidence>
<dbReference type="KEGG" id="cmb:CSW64_00280"/>
<dbReference type="SUPFAM" id="SSF46609">
    <property type="entry name" value="Fe,Mn superoxide dismutase (SOD), N-terminal domain"/>
    <property type="match status" value="1"/>
</dbReference>
<comment type="catalytic activity">
    <reaction evidence="6">
        <text>2 superoxide + 2 H(+) = H2O2 + O2</text>
        <dbReference type="Rhea" id="RHEA:20696"/>
        <dbReference type="ChEBI" id="CHEBI:15378"/>
        <dbReference type="ChEBI" id="CHEBI:15379"/>
        <dbReference type="ChEBI" id="CHEBI:16240"/>
        <dbReference type="ChEBI" id="CHEBI:18421"/>
        <dbReference type="EC" id="1.15.1.1"/>
    </reaction>
</comment>
<dbReference type="Gene3D" id="1.10.287.990">
    <property type="entry name" value="Fe,Mn superoxide dismutase (SOD) domain"/>
    <property type="match status" value="1"/>
</dbReference>
<feature type="binding site" evidence="5">
    <location>
        <position position="160"/>
    </location>
    <ligand>
        <name>Mn(2+)</name>
        <dbReference type="ChEBI" id="CHEBI:29035"/>
    </ligand>
</feature>
<evidence type="ECO:0000256" key="3">
    <source>
        <dbReference type="ARBA" id="ARBA00022723"/>
    </source>
</evidence>
<feature type="binding site" evidence="5">
    <location>
        <position position="164"/>
    </location>
    <ligand>
        <name>Mn(2+)</name>
        <dbReference type="ChEBI" id="CHEBI:29035"/>
    </ligand>
</feature>
<dbReference type="Gene3D" id="3.55.40.20">
    <property type="entry name" value="Iron/manganese superoxide dismutase, C-terminal domain"/>
    <property type="match status" value="1"/>
</dbReference>
<proteinExistence type="inferred from homology"/>
<dbReference type="GO" id="GO:0046872">
    <property type="term" value="F:metal ion binding"/>
    <property type="evidence" value="ECO:0007669"/>
    <property type="project" value="UniProtKB-KW"/>
</dbReference>
<evidence type="ECO:0000256" key="6">
    <source>
        <dbReference type="RuleBase" id="RU000414"/>
    </source>
</evidence>
<keyword evidence="3 5" id="KW-0479">Metal-binding</keyword>
<protein>
    <recommendedName>
        <fullName evidence="2 6">Superoxide dismutase</fullName>
        <ecNumber evidence="2 6">1.15.1.1</ecNumber>
    </recommendedName>
</protein>
<dbReference type="PANTHER" id="PTHR42769">
    <property type="entry name" value="SUPEROXIDE DISMUTASE"/>
    <property type="match status" value="1"/>
</dbReference>
<gene>
    <name evidence="9" type="ORF">CSW64_00280</name>
</gene>
<dbReference type="InterPro" id="IPR019832">
    <property type="entry name" value="Mn/Fe_SOD_C"/>
</dbReference>
<dbReference type="EC" id="1.15.1.1" evidence="2 6"/>
<evidence type="ECO:0000256" key="4">
    <source>
        <dbReference type="ARBA" id="ARBA00023002"/>
    </source>
</evidence>
<feature type="binding site" evidence="5">
    <location>
        <position position="78"/>
    </location>
    <ligand>
        <name>Mn(2+)</name>
        <dbReference type="ChEBI" id="CHEBI:29035"/>
    </ligand>
</feature>
<evidence type="ECO:0000256" key="5">
    <source>
        <dbReference type="PIRSR" id="PIRSR000349-1"/>
    </source>
</evidence>
<name>A0A2D2ASG6_9CAUL</name>
<dbReference type="InterPro" id="IPR019833">
    <property type="entry name" value="Mn/Fe_SOD_BS"/>
</dbReference>
<dbReference type="AlphaFoldDB" id="A0A2D2ASG6"/>
<dbReference type="Pfam" id="PF02777">
    <property type="entry name" value="Sod_Fe_C"/>
    <property type="match status" value="1"/>
</dbReference>
<keyword evidence="10" id="KW-1185">Reference proteome</keyword>
<dbReference type="PROSITE" id="PS00088">
    <property type="entry name" value="SOD_MN"/>
    <property type="match status" value="1"/>
</dbReference>
<dbReference type="PANTHER" id="PTHR42769:SF3">
    <property type="entry name" value="SUPEROXIDE DISMUTASE [FE] 2, CHLOROPLASTIC"/>
    <property type="match status" value="1"/>
</dbReference>
<accession>A0A2D2ASG6</accession>
<dbReference type="Proteomes" id="UP000228945">
    <property type="component" value="Chromosome"/>
</dbReference>
<comment type="similarity">
    <text evidence="1 6">Belongs to the iron/manganese superoxide dismutase family.</text>
</comment>
<evidence type="ECO:0000313" key="9">
    <source>
        <dbReference type="EMBL" id="ATQ40952.1"/>
    </source>
</evidence>
<dbReference type="InterPro" id="IPR036324">
    <property type="entry name" value="Mn/Fe_SOD_N_sf"/>
</dbReference>
<feature type="binding site" evidence="5">
    <location>
        <position position="26"/>
    </location>
    <ligand>
        <name>Mn(2+)</name>
        <dbReference type="ChEBI" id="CHEBI:29035"/>
    </ligand>
</feature>
<feature type="domain" description="Manganese/iron superoxide dismutase N-terminal" evidence="7">
    <location>
        <begin position="2"/>
        <end position="86"/>
    </location>
</feature>
<evidence type="ECO:0000313" key="10">
    <source>
        <dbReference type="Proteomes" id="UP000228945"/>
    </source>
</evidence>
<keyword evidence="4 6" id="KW-0560">Oxidoreductase</keyword>
<evidence type="ECO:0000256" key="1">
    <source>
        <dbReference type="ARBA" id="ARBA00008714"/>
    </source>
</evidence>
<dbReference type="PIRSF" id="PIRSF000349">
    <property type="entry name" value="SODismutase"/>
    <property type="match status" value="1"/>
</dbReference>
<dbReference type="RefSeq" id="WP_099620209.1">
    <property type="nucleotide sequence ID" value="NZ_CP024201.1"/>
</dbReference>
<dbReference type="GO" id="GO:0004784">
    <property type="term" value="F:superoxide dismutase activity"/>
    <property type="evidence" value="ECO:0007669"/>
    <property type="project" value="UniProtKB-EC"/>
</dbReference>
<dbReference type="InterPro" id="IPR019831">
    <property type="entry name" value="Mn/Fe_SOD_N"/>
</dbReference>
<dbReference type="SUPFAM" id="SSF54719">
    <property type="entry name" value="Fe,Mn superoxide dismutase (SOD), C-terminal domain"/>
    <property type="match status" value="1"/>
</dbReference>
<dbReference type="InterPro" id="IPR001189">
    <property type="entry name" value="Mn/Fe_SOD"/>
</dbReference>
<dbReference type="PRINTS" id="PR01703">
    <property type="entry name" value="MNSODISMTASE"/>
</dbReference>
<reference evidence="9 10" key="1">
    <citation type="submission" date="2017-10" db="EMBL/GenBank/DDBJ databases">
        <title>Genome sequence of Caulobacter mirabilis FWC38.</title>
        <authorList>
            <person name="Fiebig A."/>
            <person name="Crosson S."/>
        </authorList>
    </citation>
    <scope>NUCLEOTIDE SEQUENCE [LARGE SCALE GENOMIC DNA]</scope>
    <source>
        <strain evidence="9 10">FWC 38</strain>
    </source>
</reference>
<dbReference type="OrthoDB" id="9803125at2"/>
<dbReference type="InterPro" id="IPR036314">
    <property type="entry name" value="SOD_C_sf"/>
</dbReference>
<evidence type="ECO:0000256" key="2">
    <source>
        <dbReference type="ARBA" id="ARBA00012682"/>
    </source>
</evidence>
<feature type="domain" description="Manganese/iron superoxide dismutase C-terminal" evidence="8">
    <location>
        <begin position="92"/>
        <end position="192"/>
    </location>
</feature>
<sequence>MFILPDLPYAADALEPVVSARTFSFHHGKHHKAYVDTLNKLLEDAGETPADLESVVKASAGDATKKKVFNNAAQAWNHGFFWDSMSPTKQTPSGDLAAAIEADFENIAKLKDAFVAEGIGHFGSGWVWLVHEGGKLKVISTHDADDTLPKAGVTPLLVCDLWEHAYYLDHQNNRKGFLETWFDTVANWSLAASQLEAAKTGGEGWKYPAPT</sequence>
<dbReference type="Pfam" id="PF00081">
    <property type="entry name" value="Sod_Fe_N"/>
    <property type="match status" value="1"/>
</dbReference>
<dbReference type="EMBL" id="CP024201">
    <property type="protein sequence ID" value="ATQ40952.1"/>
    <property type="molecule type" value="Genomic_DNA"/>
</dbReference>